<dbReference type="KEGG" id="evi:Echvi_0007"/>
<sequence length="154" mass="17289">MAKRNLKKSVTLGLVMSLFLASCGQKDEKDDGLISLNEIEDIKTRQYAIEGQLLYANYCANCHQKDGTGLAKLIPPLQDADFMLEDPGKTIRLIKHGIKGEITVNGIRYNQPMPGNPQLTNLEIAEIATYIYTVFGGNEKRIEVKEVKKYLEEK</sequence>
<dbReference type="AlphaFoldDB" id="L0FU76"/>
<evidence type="ECO:0000256" key="1">
    <source>
        <dbReference type="ARBA" id="ARBA00022617"/>
    </source>
</evidence>
<accession>L0FU76</accession>
<dbReference type="Pfam" id="PF00034">
    <property type="entry name" value="Cytochrom_C"/>
    <property type="match status" value="1"/>
</dbReference>
<dbReference type="InterPro" id="IPR051459">
    <property type="entry name" value="Cytochrome_c-type_DH"/>
</dbReference>
<keyword evidence="7" id="KW-1185">Reference proteome</keyword>
<dbReference type="InterPro" id="IPR036909">
    <property type="entry name" value="Cyt_c-like_dom_sf"/>
</dbReference>
<dbReference type="InterPro" id="IPR009056">
    <property type="entry name" value="Cyt_c-like_dom"/>
</dbReference>
<keyword evidence="1 4" id="KW-0349">Heme</keyword>
<dbReference type="eggNOG" id="COG2010">
    <property type="taxonomic scope" value="Bacteria"/>
</dbReference>
<feature type="domain" description="Cytochrome c" evidence="5">
    <location>
        <begin position="46"/>
        <end position="135"/>
    </location>
</feature>
<protein>
    <submittedName>
        <fullName evidence="6">Cytochrome c, mono-and diheme variants family</fullName>
    </submittedName>
</protein>
<dbReference type="GO" id="GO:0046872">
    <property type="term" value="F:metal ion binding"/>
    <property type="evidence" value="ECO:0007669"/>
    <property type="project" value="UniProtKB-KW"/>
</dbReference>
<dbReference type="EMBL" id="CP003346">
    <property type="protein sequence ID" value="AGA76311.1"/>
    <property type="molecule type" value="Genomic_DNA"/>
</dbReference>
<reference evidence="7" key="1">
    <citation type="submission" date="2012-02" db="EMBL/GenBank/DDBJ databases">
        <title>The complete genome of Echinicola vietnamensis DSM 17526.</title>
        <authorList>
            <person name="Lucas S."/>
            <person name="Copeland A."/>
            <person name="Lapidus A."/>
            <person name="Glavina del Rio T."/>
            <person name="Dalin E."/>
            <person name="Tice H."/>
            <person name="Bruce D."/>
            <person name="Goodwin L."/>
            <person name="Pitluck S."/>
            <person name="Peters L."/>
            <person name="Ovchinnikova G."/>
            <person name="Teshima H."/>
            <person name="Kyrpides N."/>
            <person name="Mavromatis K."/>
            <person name="Ivanova N."/>
            <person name="Brettin T."/>
            <person name="Detter J.C."/>
            <person name="Han C."/>
            <person name="Larimer F."/>
            <person name="Land M."/>
            <person name="Hauser L."/>
            <person name="Markowitz V."/>
            <person name="Cheng J.-F."/>
            <person name="Hugenholtz P."/>
            <person name="Woyke T."/>
            <person name="Wu D."/>
            <person name="Brambilla E."/>
            <person name="Klenk H.-P."/>
            <person name="Eisen J.A."/>
        </authorList>
    </citation>
    <scope>NUCLEOTIDE SEQUENCE [LARGE SCALE GENOMIC DNA]</scope>
    <source>
        <strain evidence="7">DSM 17526 / LMG 23754 / KMM 6221</strain>
    </source>
</reference>
<dbReference type="OrthoDB" id="9811395at2"/>
<dbReference type="GO" id="GO:0009055">
    <property type="term" value="F:electron transfer activity"/>
    <property type="evidence" value="ECO:0007669"/>
    <property type="project" value="InterPro"/>
</dbReference>
<dbReference type="PANTHER" id="PTHR35008:SF8">
    <property type="entry name" value="ALCOHOL DEHYDROGENASE CYTOCHROME C SUBUNIT"/>
    <property type="match status" value="1"/>
</dbReference>
<evidence type="ECO:0000256" key="4">
    <source>
        <dbReference type="PROSITE-ProRule" id="PRU00433"/>
    </source>
</evidence>
<evidence type="ECO:0000313" key="6">
    <source>
        <dbReference type="EMBL" id="AGA76311.1"/>
    </source>
</evidence>
<gene>
    <name evidence="6" type="ordered locus">Echvi_0007</name>
</gene>
<dbReference type="Gene3D" id="1.10.760.10">
    <property type="entry name" value="Cytochrome c-like domain"/>
    <property type="match status" value="1"/>
</dbReference>
<keyword evidence="3 4" id="KW-0408">Iron</keyword>
<evidence type="ECO:0000256" key="3">
    <source>
        <dbReference type="ARBA" id="ARBA00023004"/>
    </source>
</evidence>
<evidence type="ECO:0000313" key="7">
    <source>
        <dbReference type="Proteomes" id="UP000010796"/>
    </source>
</evidence>
<evidence type="ECO:0000256" key="2">
    <source>
        <dbReference type="ARBA" id="ARBA00022723"/>
    </source>
</evidence>
<dbReference type="GO" id="GO:0020037">
    <property type="term" value="F:heme binding"/>
    <property type="evidence" value="ECO:0007669"/>
    <property type="project" value="InterPro"/>
</dbReference>
<keyword evidence="2 4" id="KW-0479">Metal-binding</keyword>
<dbReference type="RefSeq" id="WP_015263879.1">
    <property type="nucleotide sequence ID" value="NC_019904.1"/>
</dbReference>
<name>L0FU76_ECHVK</name>
<dbReference type="PROSITE" id="PS51257">
    <property type="entry name" value="PROKAR_LIPOPROTEIN"/>
    <property type="match status" value="1"/>
</dbReference>
<organism evidence="6 7">
    <name type="scientific">Echinicola vietnamensis (strain DSM 17526 / LMG 23754 / KMM 6221)</name>
    <dbReference type="NCBI Taxonomy" id="926556"/>
    <lineage>
        <taxon>Bacteria</taxon>
        <taxon>Pseudomonadati</taxon>
        <taxon>Bacteroidota</taxon>
        <taxon>Cytophagia</taxon>
        <taxon>Cytophagales</taxon>
        <taxon>Cyclobacteriaceae</taxon>
        <taxon>Echinicola</taxon>
    </lineage>
</organism>
<dbReference type="PANTHER" id="PTHR35008">
    <property type="entry name" value="BLL4482 PROTEIN-RELATED"/>
    <property type="match status" value="1"/>
</dbReference>
<dbReference type="STRING" id="926556.Echvi_0007"/>
<dbReference type="Proteomes" id="UP000010796">
    <property type="component" value="Chromosome"/>
</dbReference>
<dbReference type="HOGENOM" id="CLU_093848_2_1_10"/>
<evidence type="ECO:0000259" key="5">
    <source>
        <dbReference type="PROSITE" id="PS51007"/>
    </source>
</evidence>
<proteinExistence type="predicted"/>
<dbReference type="PROSITE" id="PS51007">
    <property type="entry name" value="CYTC"/>
    <property type="match status" value="1"/>
</dbReference>
<dbReference type="SUPFAM" id="SSF46626">
    <property type="entry name" value="Cytochrome c"/>
    <property type="match status" value="1"/>
</dbReference>